<dbReference type="InterPro" id="IPR017853">
    <property type="entry name" value="GH"/>
</dbReference>
<feature type="chain" id="PRO_5042486597" description="Asl1-like glycosyl hydrolase catalytic domain-containing protein" evidence="1">
    <location>
        <begin position="21"/>
        <end position="290"/>
    </location>
</feature>
<proteinExistence type="predicted"/>
<feature type="domain" description="Asl1-like glycosyl hydrolase catalytic" evidence="2">
    <location>
        <begin position="44"/>
        <end position="288"/>
    </location>
</feature>
<dbReference type="AlphaFoldDB" id="A0AAJ0DLQ4"/>
<comment type="caution">
    <text evidence="3">The sequence shown here is derived from an EMBL/GenBank/DDBJ whole genome shotgun (WGS) entry which is preliminary data.</text>
</comment>
<reference evidence="3" key="1">
    <citation type="submission" date="2023-04" db="EMBL/GenBank/DDBJ databases">
        <title>Black Yeasts Isolated from many extreme environments.</title>
        <authorList>
            <person name="Coleine C."/>
            <person name="Stajich J.E."/>
            <person name="Selbmann L."/>
        </authorList>
    </citation>
    <scope>NUCLEOTIDE SEQUENCE</scope>
    <source>
        <strain evidence="3">CCFEE 5312</strain>
    </source>
</reference>
<evidence type="ECO:0000313" key="4">
    <source>
        <dbReference type="Proteomes" id="UP001271007"/>
    </source>
</evidence>
<dbReference type="EMBL" id="JAWDJX010000020">
    <property type="protein sequence ID" value="KAK3052595.1"/>
    <property type="molecule type" value="Genomic_DNA"/>
</dbReference>
<protein>
    <recommendedName>
        <fullName evidence="2">Asl1-like glycosyl hydrolase catalytic domain-containing protein</fullName>
    </recommendedName>
</protein>
<sequence length="290" mass="31554">MVVAGFIYVILASSVGAVKSLSPLALRAPQSDSPKPFPINGKRGFAFNDPGLSAHLSQSDQVSKISWAYNWASDPYFPSGTYPAEVYNRVLIYTPMLWGTDPSMTSIWDAAVASAIANYTTDSLLAFNEPDTCCAGCGGSCIDAPTAANAYRQWIQPYAGTLALGSPAVTNGVGDGIGLSWLHDFVGNCTGCQVDFVTVHWYGDVNNPKSFKDYLKGCWEQFQKPIWLTEFGVNSGTEEQIAGFLMAVLPWLDRQAYVERYAYFMARNIGSPYLLNPDNSMTAVGATFMF</sequence>
<dbReference type="GO" id="GO:0071966">
    <property type="term" value="P:fungal-type cell wall polysaccharide metabolic process"/>
    <property type="evidence" value="ECO:0007669"/>
    <property type="project" value="TreeGrafter"/>
</dbReference>
<dbReference type="SUPFAM" id="SSF51445">
    <property type="entry name" value="(Trans)glycosidases"/>
    <property type="match status" value="1"/>
</dbReference>
<dbReference type="Proteomes" id="UP001271007">
    <property type="component" value="Unassembled WGS sequence"/>
</dbReference>
<dbReference type="InterPro" id="IPR024655">
    <property type="entry name" value="Asl1_glyco_hydro_catalytic"/>
</dbReference>
<name>A0AAJ0DLQ4_9PEZI</name>
<dbReference type="PANTHER" id="PTHR34154">
    <property type="entry name" value="ALKALI-SENSITIVE LINKAGE PROTEIN 1"/>
    <property type="match status" value="1"/>
</dbReference>
<accession>A0AAJ0DLQ4</accession>
<dbReference type="InterPro" id="IPR053183">
    <property type="entry name" value="ASL1"/>
</dbReference>
<keyword evidence="4" id="KW-1185">Reference proteome</keyword>
<evidence type="ECO:0000256" key="1">
    <source>
        <dbReference type="SAM" id="SignalP"/>
    </source>
</evidence>
<organism evidence="3 4">
    <name type="scientific">Extremus antarcticus</name>
    <dbReference type="NCBI Taxonomy" id="702011"/>
    <lineage>
        <taxon>Eukaryota</taxon>
        <taxon>Fungi</taxon>
        <taxon>Dikarya</taxon>
        <taxon>Ascomycota</taxon>
        <taxon>Pezizomycotina</taxon>
        <taxon>Dothideomycetes</taxon>
        <taxon>Dothideomycetidae</taxon>
        <taxon>Mycosphaerellales</taxon>
        <taxon>Extremaceae</taxon>
        <taxon>Extremus</taxon>
    </lineage>
</organism>
<gene>
    <name evidence="3" type="ORF">LTR09_006450</name>
</gene>
<evidence type="ECO:0000313" key="3">
    <source>
        <dbReference type="EMBL" id="KAK3052595.1"/>
    </source>
</evidence>
<dbReference type="PANTHER" id="PTHR34154:SF10">
    <property type="entry name" value="ASL1-LIKE GLYCOSYL HYDROLASE CATALYTIC DOMAIN-CONTAINING PROTEIN"/>
    <property type="match status" value="1"/>
</dbReference>
<dbReference type="Gene3D" id="3.20.20.80">
    <property type="entry name" value="Glycosidases"/>
    <property type="match status" value="1"/>
</dbReference>
<evidence type="ECO:0000259" key="2">
    <source>
        <dbReference type="Pfam" id="PF11790"/>
    </source>
</evidence>
<dbReference type="GO" id="GO:0009277">
    <property type="term" value="C:fungal-type cell wall"/>
    <property type="evidence" value="ECO:0007669"/>
    <property type="project" value="TreeGrafter"/>
</dbReference>
<keyword evidence="1" id="KW-0732">Signal</keyword>
<feature type="signal peptide" evidence="1">
    <location>
        <begin position="1"/>
        <end position="20"/>
    </location>
</feature>
<dbReference type="Pfam" id="PF11790">
    <property type="entry name" value="Glyco_hydro_cc"/>
    <property type="match status" value="1"/>
</dbReference>